<accession>A0A4R2KYQ7</accession>
<feature type="binding site" evidence="3">
    <location>
        <position position="75"/>
    </location>
    <ligand>
        <name>Mg(2+)</name>
        <dbReference type="ChEBI" id="CHEBI:18420"/>
    </ligand>
</feature>
<dbReference type="PANTHER" id="PTHR11596">
    <property type="entry name" value="ALKALINE PHOSPHATASE"/>
    <property type="match status" value="1"/>
</dbReference>
<comment type="similarity">
    <text evidence="4">Belongs to the alkaline phosphatase family.</text>
</comment>
<comment type="cofactor">
    <cofactor evidence="3">
        <name>Zn(2+)</name>
        <dbReference type="ChEBI" id="CHEBI:29105"/>
    </cofactor>
    <text evidence="3">Binds 2 Zn(2+) ions.</text>
</comment>
<evidence type="ECO:0000313" key="6">
    <source>
        <dbReference type="EMBL" id="TCO75418.1"/>
    </source>
</evidence>
<keyword evidence="5" id="KW-0732">Signal</keyword>
<dbReference type="Proteomes" id="UP000294980">
    <property type="component" value="Unassembled WGS sequence"/>
</dbReference>
<dbReference type="GO" id="GO:0046872">
    <property type="term" value="F:metal ion binding"/>
    <property type="evidence" value="ECO:0007669"/>
    <property type="project" value="UniProtKB-KW"/>
</dbReference>
<protein>
    <submittedName>
        <fullName evidence="6">Alkaline phosphatase</fullName>
    </submittedName>
</protein>
<feature type="binding site" evidence="3">
    <location>
        <position position="387"/>
    </location>
    <ligand>
        <name>Zn(2+)</name>
        <dbReference type="ChEBI" id="CHEBI:29105"/>
        <label>2</label>
    </ligand>
</feature>
<dbReference type="RefSeq" id="WP_117318157.1">
    <property type="nucleotide sequence ID" value="NZ_QQSW01000011.1"/>
</dbReference>
<dbReference type="GO" id="GO:0004035">
    <property type="term" value="F:alkaline phosphatase activity"/>
    <property type="evidence" value="ECO:0007669"/>
    <property type="project" value="TreeGrafter"/>
</dbReference>
<dbReference type="EMBL" id="SLWX01000009">
    <property type="protein sequence ID" value="TCO75418.1"/>
    <property type="molecule type" value="Genomic_DNA"/>
</dbReference>
<feature type="binding site" evidence="3">
    <location>
        <position position="483"/>
    </location>
    <ligand>
        <name>Zn(2+)</name>
        <dbReference type="ChEBI" id="CHEBI:29105"/>
        <label>2</label>
    </ligand>
</feature>
<feature type="binding site" evidence="3">
    <location>
        <position position="388"/>
    </location>
    <ligand>
        <name>Zn(2+)</name>
        <dbReference type="ChEBI" id="CHEBI:29105"/>
        <label>2</label>
    </ligand>
</feature>
<feature type="signal peptide" evidence="5">
    <location>
        <begin position="1"/>
        <end position="19"/>
    </location>
</feature>
<feature type="binding site" evidence="3">
    <location>
        <position position="186"/>
    </location>
    <ligand>
        <name>Mg(2+)</name>
        <dbReference type="ChEBI" id="CHEBI:18420"/>
    </ligand>
</feature>
<feature type="binding site" evidence="3">
    <location>
        <position position="341"/>
    </location>
    <ligand>
        <name>Mg(2+)</name>
        <dbReference type="ChEBI" id="CHEBI:18420"/>
    </ligand>
</feature>
<feature type="binding site" evidence="3">
    <location>
        <position position="188"/>
    </location>
    <ligand>
        <name>Mg(2+)</name>
        <dbReference type="ChEBI" id="CHEBI:18420"/>
    </ligand>
</feature>
<dbReference type="InterPro" id="IPR001952">
    <property type="entry name" value="Alkaline_phosphatase"/>
</dbReference>
<dbReference type="SUPFAM" id="SSF53649">
    <property type="entry name" value="Alkaline phosphatase-like"/>
    <property type="match status" value="1"/>
</dbReference>
<dbReference type="PRINTS" id="PR00113">
    <property type="entry name" value="ALKPHPHTASE"/>
</dbReference>
<comment type="caution">
    <text evidence="6">The sequence shown here is derived from an EMBL/GenBank/DDBJ whole genome shotgun (WGS) entry which is preliminary data.</text>
</comment>
<keyword evidence="3" id="KW-0460">Magnesium</keyword>
<dbReference type="CDD" id="cd16012">
    <property type="entry name" value="ALP"/>
    <property type="match status" value="1"/>
</dbReference>
<dbReference type="OrthoDB" id="9794455at2"/>
<feature type="binding site" evidence="3">
    <location>
        <position position="350"/>
    </location>
    <ligand>
        <name>Zn(2+)</name>
        <dbReference type="ChEBI" id="CHEBI:29105"/>
        <label>2</label>
    </ligand>
</feature>
<dbReference type="PANTHER" id="PTHR11596:SF5">
    <property type="entry name" value="ALKALINE PHOSPHATASE"/>
    <property type="match status" value="1"/>
</dbReference>
<comment type="cofactor">
    <cofactor evidence="3">
        <name>Mg(2+)</name>
        <dbReference type="ChEBI" id="CHEBI:18420"/>
    </cofactor>
    <text evidence="3">Binds 1 Mg(2+) ion.</text>
</comment>
<evidence type="ECO:0000313" key="7">
    <source>
        <dbReference type="Proteomes" id="UP000294980"/>
    </source>
</evidence>
<feature type="binding site" evidence="3">
    <location>
        <position position="346"/>
    </location>
    <ligand>
        <name>Zn(2+)</name>
        <dbReference type="ChEBI" id="CHEBI:29105"/>
        <label>2</label>
    </ligand>
</feature>
<evidence type="ECO:0000256" key="2">
    <source>
        <dbReference type="PIRSR" id="PIRSR601952-1"/>
    </source>
</evidence>
<sequence>MQQTLTAIAALSITLAACAGTSNSPTPVKLAGNADVLPAYQRNSDWYRIGEEHLAARQARDTLPRAKNVILFVGDGMGISTVTAARILDGQRKGMSGEENSLSFEKFPFTGLAKTYNTDSQTADSAGTMSAMVTGVKTRIGVFGVDETAPRGDCASGKDVELITALELAERAGKSTGIVSTARITHATPAATYAKAVDRDWENDSDVPPAAQDAGCTDIARQLVDSTAAMQTRFGNPRIDGIDVILGGGRANFLPGDAGRRGDGENLVERWLAGNPGGVFVDDREGLGNAPVNAPLLGLFTDSHMSYEQDRPDSEPSLRDMTLAALDRLEGNREGYFLMVEGGRIDHAHHAGNASAALRDTIAFSEAVQAAVERTDSEDTLIIVTADHSHVFTIAGYPRRGNPILGKMVPVGETEPALAADGMPYTTVSYANGRGFRDLGDETNADRGYAGAPLSGRADLSEVDTTQTGYHQEALVPLSAETHGGEDVAVYASGPGAQLVSGTLEQNVLFHIMAASAGLIPAASSR</sequence>
<name>A0A4R2KYQ7_9GAMM</name>
<feature type="binding site" evidence="3">
    <location>
        <position position="75"/>
    </location>
    <ligand>
        <name>Zn(2+)</name>
        <dbReference type="ChEBI" id="CHEBI:29105"/>
        <label>2</label>
    </ligand>
</feature>
<dbReference type="SMART" id="SM00098">
    <property type="entry name" value="alkPPc"/>
    <property type="match status" value="1"/>
</dbReference>
<keyword evidence="3" id="KW-0862">Zinc</keyword>
<evidence type="ECO:0000256" key="1">
    <source>
        <dbReference type="ARBA" id="ARBA00022553"/>
    </source>
</evidence>
<evidence type="ECO:0000256" key="5">
    <source>
        <dbReference type="SAM" id="SignalP"/>
    </source>
</evidence>
<dbReference type="Pfam" id="PF00245">
    <property type="entry name" value="Alk_phosphatase"/>
    <property type="match status" value="1"/>
</dbReference>
<organism evidence="6 7">
    <name type="scientific">Chromatocurvus halotolerans</name>
    <dbReference type="NCBI Taxonomy" id="1132028"/>
    <lineage>
        <taxon>Bacteria</taxon>
        <taxon>Pseudomonadati</taxon>
        <taxon>Pseudomonadota</taxon>
        <taxon>Gammaproteobacteria</taxon>
        <taxon>Cellvibrionales</taxon>
        <taxon>Halieaceae</taxon>
        <taxon>Chromatocurvus</taxon>
    </lineage>
</organism>
<proteinExistence type="inferred from homology"/>
<keyword evidence="3" id="KW-0479">Metal-binding</keyword>
<dbReference type="AlphaFoldDB" id="A0A4R2KYQ7"/>
<keyword evidence="1" id="KW-0597">Phosphoprotein</keyword>
<feature type="chain" id="PRO_5020294691" evidence="5">
    <location>
        <begin position="20"/>
        <end position="526"/>
    </location>
</feature>
<keyword evidence="7" id="KW-1185">Reference proteome</keyword>
<gene>
    <name evidence="6" type="ORF">EV688_109142</name>
</gene>
<evidence type="ECO:0000256" key="4">
    <source>
        <dbReference type="RuleBase" id="RU003946"/>
    </source>
</evidence>
<reference evidence="6 7" key="1">
    <citation type="submission" date="2019-03" db="EMBL/GenBank/DDBJ databases">
        <title>Genomic Encyclopedia of Type Strains, Phase IV (KMG-IV): sequencing the most valuable type-strain genomes for metagenomic binning, comparative biology and taxonomic classification.</title>
        <authorList>
            <person name="Goeker M."/>
        </authorList>
    </citation>
    <scope>NUCLEOTIDE SEQUENCE [LARGE SCALE GENOMIC DNA]</scope>
    <source>
        <strain evidence="6 7">DSM 23344</strain>
    </source>
</reference>
<dbReference type="Gene3D" id="3.40.720.10">
    <property type="entry name" value="Alkaline Phosphatase, subunit A"/>
    <property type="match status" value="1"/>
</dbReference>
<dbReference type="InterPro" id="IPR017850">
    <property type="entry name" value="Alkaline_phosphatase_core_sf"/>
</dbReference>
<feature type="active site" description="Phosphoserine intermediate" evidence="2">
    <location>
        <position position="125"/>
    </location>
</feature>
<evidence type="ECO:0000256" key="3">
    <source>
        <dbReference type="PIRSR" id="PIRSR601952-2"/>
    </source>
</evidence>